<dbReference type="PRINTS" id="PR01001">
    <property type="entry name" value="FADG3PDH"/>
</dbReference>
<dbReference type="PANTHER" id="PTHR11985:SF15">
    <property type="entry name" value="GLYCEROL-3-PHOSPHATE DEHYDROGENASE, MITOCHONDRIAL"/>
    <property type="match status" value="1"/>
</dbReference>
<evidence type="ECO:0000256" key="6">
    <source>
        <dbReference type="RuleBase" id="RU361217"/>
    </source>
</evidence>
<dbReference type="Pfam" id="PF16901">
    <property type="entry name" value="DAO_C"/>
    <property type="match status" value="1"/>
</dbReference>
<dbReference type="Proteomes" id="UP001269144">
    <property type="component" value="Unassembled WGS sequence"/>
</dbReference>
<keyword evidence="5 6" id="KW-0560">Oxidoreductase</keyword>
<dbReference type="InterPro" id="IPR000447">
    <property type="entry name" value="G3P_DH_FAD-dep"/>
</dbReference>
<name>A0ABU2HNP2_9RHOB</name>
<dbReference type="InterPro" id="IPR036188">
    <property type="entry name" value="FAD/NAD-bd_sf"/>
</dbReference>
<accession>A0ABU2HNP2</accession>
<comment type="cofactor">
    <cofactor evidence="1 6">
        <name>FAD</name>
        <dbReference type="ChEBI" id="CHEBI:57692"/>
    </cofactor>
</comment>
<dbReference type="NCBIfam" id="NF008899">
    <property type="entry name" value="PRK12266.1"/>
    <property type="match status" value="1"/>
</dbReference>
<feature type="domain" description="Alpha-glycerophosphate oxidase C-terminal" evidence="8">
    <location>
        <begin position="407"/>
        <end position="508"/>
    </location>
</feature>
<evidence type="ECO:0000313" key="10">
    <source>
        <dbReference type="Proteomes" id="UP001269144"/>
    </source>
</evidence>
<dbReference type="InterPro" id="IPR038299">
    <property type="entry name" value="DAO_C_sf"/>
</dbReference>
<evidence type="ECO:0000256" key="1">
    <source>
        <dbReference type="ARBA" id="ARBA00001974"/>
    </source>
</evidence>
<dbReference type="EMBL" id="JAVQLW010000001">
    <property type="protein sequence ID" value="MDS9466662.1"/>
    <property type="molecule type" value="Genomic_DNA"/>
</dbReference>
<reference evidence="10" key="1">
    <citation type="submission" date="2023-07" db="EMBL/GenBank/DDBJ databases">
        <title>Paracoccus sp. MBLB3053 whole genome sequence.</title>
        <authorList>
            <person name="Hwang C.Y."/>
            <person name="Cho E.-S."/>
            <person name="Seo M.-J."/>
        </authorList>
    </citation>
    <scope>NUCLEOTIDE SEQUENCE [LARGE SCALE GENOMIC DNA]</scope>
    <source>
        <strain evidence="10">MBLB3053</strain>
    </source>
</reference>
<evidence type="ECO:0000259" key="7">
    <source>
        <dbReference type="Pfam" id="PF01266"/>
    </source>
</evidence>
<feature type="domain" description="FAD dependent oxidoreductase" evidence="7">
    <location>
        <begin position="10"/>
        <end position="385"/>
    </location>
</feature>
<gene>
    <name evidence="9" type="primary">glpD</name>
    <name evidence="9" type="ORF">RGQ15_03585</name>
</gene>
<dbReference type="Gene3D" id="3.50.50.60">
    <property type="entry name" value="FAD/NAD(P)-binding domain"/>
    <property type="match status" value="1"/>
</dbReference>
<dbReference type="NCBIfam" id="NF009906">
    <property type="entry name" value="PRK13369.1"/>
    <property type="match status" value="1"/>
</dbReference>
<organism evidence="9 10">
    <name type="scientific">Paracoccus aurantius</name>
    <dbReference type="NCBI Taxonomy" id="3073814"/>
    <lineage>
        <taxon>Bacteria</taxon>
        <taxon>Pseudomonadati</taxon>
        <taxon>Pseudomonadota</taxon>
        <taxon>Alphaproteobacteria</taxon>
        <taxon>Rhodobacterales</taxon>
        <taxon>Paracoccaceae</taxon>
        <taxon>Paracoccus</taxon>
    </lineage>
</organism>
<evidence type="ECO:0000259" key="8">
    <source>
        <dbReference type="Pfam" id="PF16901"/>
    </source>
</evidence>
<keyword evidence="3 6" id="KW-0285">Flavoprotein</keyword>
<dbReference type="RefSeq" id="WP_311158852.1">
    <property type="nucleotide sequence ID" value="NZ_JAVQLW010000001.1"/>
</dbReference>
<proteinExistence type="inferred from homology"/>
<dbReference type="InterPro" id="IPR006076">
    <property type="entry name" value="FAD-dep_OxRdtase"/>
</dbReference>
<dbReference type="PANTHER" id="PTHR11985">
    <property type="entry name" value="GLYCEROL-3-PHOSPHATE DEHYDROGENASE"/>
    <property type="match status" value="1"/>
</dbReference>
<dbReference type="Gene3D" id="3.30.9.10">
    <property type="entry name" value="D-Amino Acid Oxidase, subunit A, domain 2"/>
    <property type="match status" value="1"/>
</dbReference>
<evidence type="ECO:0000256" key="4">
    <source>
        <dbReference type="ARBA" id="ARBA00022827"/>
    </source>
</evidence>
<dbReference type="InterPro" id="IPR031656">
    <property type="entry name" value="DAO_C"/>
</dbReference>
<evidence type="ECO:0000256" key="2">
    <source>
        <dbReference type="ARBA" id="ARBA00007330"/>
    </source>
</evidence>
<sequence length="525" mass="58378">MSNKAGSVSDLFIIGGGINGCGIARDAVGRGLSVTLAEMGDLAQATSSASTKLFHGGLRYLEFFEFRLVREALEERETLLEAMPHISWPMRFVLPYSPDMRFESDTPTSRLLGVAMPWMRGRRPAWLIRLGLFLYDNLGGRKILPGTRRLDLVADPLGQPLRPGFRLGWEYSDCWVQDARLVVLNARDAEARGARVLTRTRVTRAERAEGMWQISTEGPEGPRSFQARALVNASGPWVEDVVRNVAHISTSEGVRLVRGSHIVVPRLYDHDRCYFFQGTDGRIIFAIPFEQEFTLIGTTDMDHKGPPGEARCTNEERDYLCAFASRYFAAAVTPDQVVWTYSGVRPLYNDGAKSATAATRDYVLSLNEDGAPLLNVFGGKITTYRRLAESAMAKLVPHFPQAGSAWTARVPLPGGDFPVEGVAELSARIARTYPFLAPAEVQRLLRTHGTETFEILGEAQSREELGRDFGAGLSEAEVRWFQSREYARTAEDIVWRRTKLGLKMTDEQIDGLARWLADQAADAAE</sequence>
<dbReference type="PROSITE" id="PS00977">
    <property type="entry name" value="FAD_G3PDH_1"/>
    <property type="match status" value="1"/>
</dbReference>
<dbReference type="SUPFAM" id="SSF51905">
    <property type="entry name" value="FAD/NAD(P)-binding domain"/>
    <property type="match status" value="1"/>
</dbReference>
<comment type="similarity">
    <text evidence="2 6">Belongs to the FAD-dependent glycerol-3-phosphate dehydrogenase family.</text>
</comment>
<dbReference type="EC" id="1.1.5.3" evidence="6"/>
<dbReference type="PROSITE" id="PS00978">
    <property type="entry name" value="FAD_G3PDH_2"/>
    <property type="match status" value="1"/>
</dbReference>
<dbReference type="Gene3D" id="1.10.8.870">
    <property type="entry name" value="Alpha-glycerophosphate oxidase, cap domain"/>
    <property type="match status" value="1"/>
</dbReference>
<evidence type="ECO:0000313" key="9">
    <source>
        <dbReference type="EMBL" id="MDS9466662.1"/>
    </source>
</evidence>
<evidence type="ECO:0000256" key="3">
    <source>
        <dbReference type="ARBA" id="ARBA00022630"/>
    </source>
</evidence>
<comment type="caution">
    <text evidence="9">The sequence shown here is derived from an EMBL/GenBank/DDBJ whole genome shotgun (WGS) entry which is preliminary data.</text>
</comment>
<keyword evidence="4" id="KW-0274">FAD</keyword>
<dbReference type="GO" id="GO:0004368">
    <property type="term" value="F:glycerol-3-phosphate dehydrogenase (quinone) activity"/>
    <property type="evidence" value="ECO:0007669"/>
    <property type="project" value="UniProtKB-EC"/>
</dbReference>
<keyword evidence="10" id="KW-1185">Reference proteome</keyword>
<protein>
    <recommendedName>
        <fullName evidence="6">Glycerol-3-phosphate dehydrogenase</fullName>
        <ecNumber evidence="6">1.1.5.3</ecNumber>
    </recommendedName>
</protein>
<dbReference type="Gene3D" id="6.10.250.1890">
    <property type="match status" value="1"/>
</dbReference>
<comment type="catalytic activity">
    <reaction evidence="6">
        <text>a quinone + sn-glycerol 3-phosphate = dihydroxyacetone phosphate + a quinol</text>
        <dbReference type="Rhea" id="RHEA:18977"/>
        <dbReference type="ChEBI" id="CHEBI:24646"/>
        <dbReference type="ChEBI" id="CHEBI:57597"/>
        <dbReference type="ChEBI" id="CHEBI:57642"/>
        <dbReference type="ChEBI" id="CHEBI:132124"/>
        <dbReference type="EC" id="1.1.5.3"/>
    </reaction>
</comment>
<dbReference type="Pfam" id="PF01266">
    <property type="entry name" value="DAO"/>
    <property type="match status" value="1"/>
</dbReference>
<evidence type="ECO:0000256" key="5">
    <source>
        <dbReference type="ARBA" id="ARBA00023002"/>
    </source>
</evidence>